<proteinExistence type="predicted"/>
<name>A0A8X6M7H3_NEPPI</name>
<accession>A0A8X6M7H3</accession>
<comment type="caution">
    <text evidence="1">The sequence shown here is derived from an EMBL/GenBank/DDBJ whole genome shotgun (WGS) entry which is preliminary data.</text>
</comment>
<sequence length="75" mass="8118">MKQPLWGSWVEEFRILTITLDLIPDAFSTAVPSCVKSSVSAAVNPMGVDISFFPDTPTRLDNLCVGCGEKTETPS</sequence>
<keyword evidence="2" id="KW-1185">Reference proteome</keyword>
<evidence type="ECO:0000313" key="1">
    <source>
        <dbReference type="EMBL" id="GFS28103.1"/>
    </source>
</evidence>
<organism evidence="1 2">
    <name type="scientific">Nephila pilipes</name>
    <name type="common">Giant wood spider</name>
    <name type="synonym">Nephila maculata</name>
    <dbReference type="NCBI Taxonomy" id="299642"/>
    <lineage>
        <taxon>Eukaryota</taxon>
        <taxon>Metazoa</taxon>
        <taxon>Ecdysozoa</taxon>
        <taxon>Arthropoda</taxon>
        <taxon>Chelicerata</taxon>
        <taxon>Arachnida</taxon>
        <taxon>Araneae</taxon>
        <taxon>Araneomorphae</taxon>
        <taxon>Entelegynae</taxon>
        <taxon>Araneoidea</taxon>
        <taxon>Nephilidae</taxon>
        <taxon>Nephila</taxon>
    </lineage>
</organism>
<protein>
    <submittedName>
        <fullName evidence="1">Uncharacterized protein</fullName>
    </submittedName>
</protein>
<evidence type="ECO:0000313" key="2">
    <source>
        <dbReference type="Proteomes" id="UP000887013"/>
    </source>
</evidence>
<dbReference type="AlphaFoldDB" id="A0A8X6M7H3"/>
<reference evidence="1" key="1">
    <citation type="submission" date="2020-08" db="EMBL/GenBank/DDBJ databases">
        <title>Multicomponent nature underlies the extraordinary mechanical properties of spider dragline silk.</title>
        <authorList>
            <person name="Kono N."/>
            <person name="Nakamura H."/>
            <person name="Mori M."/>
            <person name="Yoshida Y."/>
            <person name="Ohtoshi R."/>
            <person name="Malay A.D."/>
            <person name="Moran D.A.P."/>
            <person name="Tomita M."/>
            <person name="Numata K."/>
            <person name="Arakawa K."/>
        </authorList>
    </citation>
    <scope>NUCLEOTIDE SEQUENCE</scope>
</reference>
<dbReference type="EMBL" id="BMAW01087136">
    <property type="protein sequence ID" value="GFS28103.1"/>
    <property type="molecule type" value="Genomic_DNA"/>
</dbReference>
<dbReference type="Proteomes" id="UP000887013">
    <property type="component" value="Unassembled WGS sequence"/>
</dbReference>
<gene>
    <name evidence="1" type="ORF">NPIL_51911</name>
</gene>